<organism evidence="4 5">
    <name type="scientific">Felis catus</name>
    <name type="common">Cat</name>
    <name type="synonym">Felis silvestris catus</name>
    <dbReference type="NCBI Taxonomy" id="9685"/>
    <lineage>
        <taxon>Eukaryota</taxon>
        <taxon>Metazoa</taxon>
        <taxon>Chordata</taxon>
        <taxon>Craniata</taxon>
        <taxon>Vertebrata</taxon>
        <taxon>Euteleostomi</taxon>
        <taxon>Mammalia</taxon>
        <taxon>Eutheria</taxon>
        <taxon>Laurasiatheria</taxon>
        <taxon>Carnivora</taxon>
        <taxon>Feliformia</taxon>
        <taxon>Felidae</taxon>
        <taxon>Felinae</taxon>
        <taxon>Felis</taxon>
    </lineage>
</organism>
<dbReference type="GeneTree" id="ENSGT00390000007479"/>
<proteinExistence type="predicted"/>
<evidence type="ECO:0000313" key="4">
    <source>
        <dbReference type="Ensembl" id="ENSFCTP00005056449.1"/>
    </source>
</evidence>
<dbReference type="InterPro" id="IPR000626">
    <property type="entry name" value="Ubiquitin-like_dom"/>
</dbReference>
<dbReference type="PANTHER" id="PTHR12650">
    <property type="entry name" value="40S RIBOSOMAL PROTEIN S30/UBIQUITIN-LIKE PROTEIN FUBI"/>
    <property type="match status" value="1"/>
</dbReference>
<dbReference type="InterPro" id="IPR019954">
    <property type="entry name" value="Ubiquitin_CS"/>
</dbReference>
<evidence type="ECO:0000313" key="5">
    <source>
        <dbReference type="Proteomes" id="UP000823872"/>
    </source>
</evidence>
<sequence length="180" mass="20231">MQLFVCAWELYTSRSPDRRQTVAQIKAHVASLEGIASEDQVVLLAGMPLEDEATLDQCGLKALTTLEVAGHMLGGKVHGLLAHVGKVREQTSKVVKQEKKKTSRAKHWMQYNQSLVNIVPPFGKKGPMPSLKSIVILAFPNKATESSQKRKNVYIHIHTYIYIHIHIYISLSFSSREVRK</sequence>
<dbReference type="SUPFAM" id="SSF54236">
    <property type="entry name" value="Ubiquitin-like"/>
    <property type="match status" value="1"/>
</dbReference>
<dbReference type="Ensembl" id="ENSFCTT00005081487.1">
    <property type="protein sequence ID" value="ENSFCTP00005056449.1"/>
    <property type="gene ID" value="ENSFCTG00005029005.1"/>
</dbReference>
<dbReference type="PROSITE" id="PS50053">
    <property type="entry name" value="UBIQUITIN_2"/>
    <property type="match status" value="1"/>
</dbReference>
<keyword evidence="5" id="KW-1185">Reference proteome</keyword>
<feature type="domain" description="Ubiquitin-like" evidence="3">
    <location>
        <begin position="19"/>
        <end position="75"/>
    </location>
</feature>
<protein>
    <recommendedName>
        <fullName evidence="3">Ubiquitin-like domain-containing protein</fullName>
    </recommendedName>
</protein>
<accession>A0ABI8AB74</accession>
<dbReference type="SMART" id="SM00213">
    <property type="entry name" value="UBQ"/>
    <property type="match status" value="1"/>
</dbReference>
<dbReference type="InterPro" id="IPR006846">
    <property type="entry name" value="Ribosomal_eS30"/>
</dbReference>
<dbReference type="Pfam" id="PF00240">
    <property type="entry name" value="ubiquitin"/>
    <property type="match status" value="1"/>
</dbReference>
<dbReference type="Gene3D" id="3.10.20.90">
    <property type="entry name" value="Phosphatidylinositol 3-kinase Catalytic Subunit, Chain A, domain 1"/>
    <property type="match status" value="1"/>
</dbReference>
<dbReference type="Pfam" id="PF04758">
    <property type="entry name" value="Ribosomal_S30"/>
    <property type="match status" value="1"/>
</dbReference>
<evidence type="ECO:0000256" key="2">
    <source>
        <dbReference type="ARBA" id="ARBA00023274"/>
    </source>
</evidence>
<reference evidence="4 5" key="1">
    <citation type="submission" date="2021-02" db="EMBL/GenBank/DDBJ databases">
        <title>Safari Cat Assemblies.</title>
        <authorList>
            <person name="Bredemeyer K.R."/>
            <person name="Murphy W.J."/>
        </authorList>
    </citation>
    <scope>NUCLEOTIDE SEQUENCE [LARGE SCALE GENOMIC DNA]</scope>
</reference>
<keyword evidence="2" id="KW-0687">Ribonucleoprotein</keyword>
<dbReference type="PROSITE" id="PS00299">
    <property type="entry name" value="UBIQUITIN_1"/>
    <property type="match status" value="1"/>
</dbReference>
<keyword evidence="1" id="KW-0689">Ribosomal protein</keyword>
<reference evidence="4" key="2">
    <citation type="submission" date="2025-08" db="UniProtKB">
        <authorList>
            <consortium name="Ensembl"/>
        </authorList>
    </citation>
    <scope>IDENTIFICATION</scope>
    <source>
        <strain evidence="4">breed Abyssinian</strain>
    </source>
</reference>
<evidence type="ECO:0000256" key="1">
    <source>
        <dbReference type="ARBA" id="ARBA00022980"/>
    </source>
</evidence>
<dbReference type="PANTHER" id="PTHR12650:SF37">
    <property type="entry name" value="40S RIBOSOMAL PROTEIN S30-RELATED"/>
    <property type="match status" value="1"/>
</dbReference>
<name>A0ABI8AB74_FELCA</name>
<reference evidence="4" key="3">
    <citation type="submission" date="2025-09" db="UniProtKB">
        <authorList>
            <consortium name="Ensembl"/>
        </authorList>
    </citation>
    <scope>IDENTIFICATION</scope>
    <source>
        <strain evidence="4">breed Abyssinian</strain>
    </source>
</reference>
<dbReference type="Proteomes" id="UP000823872">
    <property type="component" value="Chromosome C2"/>
</dbReference>
<dbReference type="InterPro" id="IPR029071">
    <property type="entry name" value="Ubiquitin-like_domsf"/>
</dbReference>
<evidence type="ECO:0000259" key="3">
    <source>
        <dbReference type="PROSITE" id="PS50053"/>
    </source>
</evidence>